<organism evidence="2">
    <name type="scientific">marine sediment metagenome</name>
    <dbReference type="NCBI Taxonomy" id="412755"/>
    <lineage>
        <taxon>unclassified sequences</taxon>
        <taxon>metagenomes</taxon>
        <taxon>ecological metagenomes</taxon>
    </lineage>
</organism>
<dbReference type="AlphaFoldDB" id="A0A0F9AWZ6"/>
<name>A0A0F9AWZ6_9ZZZZ</name>
<sequence>MHLKCLKSFSLNEINKIFNSSASKCPFCNKEAIREDFVENKDLDEANNLINKLQESLEKINKSINHYFEAEKYFENDSFQMANRACNSGIEINIDNQIITLALSKLLTKIKSKLNKNTDTRVSEAEEEYKNEIQKYETLVEKQIKDQEKCEANCLAKTYNKLAFAWSKWGDFLYENESFIDAEEKYKKAIEKNIKGLELQCNDVDLNIHQAHFVNSLGLIYKNQTQYSKALSKFDEAIKLYEESIKVEEKKNSHSLIVDNIKEDFAKTYINISNTNKDLGNSYYSSKKYRESLLEYNKAILMIQKSLEIFVSKYAYLDLSYLYECAANAVRMLNTI</sequence>
<evidence type="ECO:0000256" key="1">
    <source>
        <dbReference type="SAM" id="Coils"/>
    </source>
</evidence>
<feature type="coiled-coil region" evidence="1">
    <location>
        <begin position="115"/>
        <end position="146"/>
    </location>
</feature>
<gene>
    <name evidence="2" type="ORF">LCGC14_2599230</name>
</gene>
<evidence type="ECO:0008006" key="3">
    <source>
        <dbReference type="Google" id="ProtNLM"/>
    </source>
</evidence>
<dbReference type="Gene3D" id="1.25.40.10">
    <property type="entry name" value="Tetratricopeptide repeat domain"/>
    <property type="match status" value="1"/>
</dbReference>
<comment type="caution">
    <text evidence="2">The sequence shown here is derived from an EMBL/GenBank/DDBJ whole genome shotgun (WGS) entry which is preliminary data.</text>
</comment>
<keyword evidence="1" id="KW-0175">Coiled coil</keyword>
<accession>A0A0F9AWZ6</accession>
<feature type="non-terminal residue" evidence="2">
    <location>
        <position position="1"/>
    </location>
</feature>
<reference evidence="2" key="1">
    <citation type="journal article" date="2015" name="Nature">
        <title>Complex archaea that bridge the gap between prokaryotes and eukaryotes.</title>
        <authorList>
            <person name="Spang A."/>
            <person name="Saw J.H."/>
            <person name="Jorgensen S.L."/>
            <person name="Zaremba-Niedzwiedzka K."/>
            <person name="Martijn J."/>
            <person name="Lind A.E."/>
            <person name="van Eijk R."/>
            <person name="Schleper C."/>
            <person name="Guy L."/>
            <person name="Ettema T.J."/>
        </authorList>
    </citation>
    <scope>NUCLEOTIDE SEQUENCE</scope>
</reference>
<dbReference type="InterPro" id="IPR019734">
    <property type="entry name" value="TPR_rpt"/>
</dbReference>
<dbReference type="PROSITE" id="PS50005">
    <property type="entry name" value="TPR"/>
    <property type="match status" value="1"/>
</dbReference>
<dbReference type="SUPFAM" id="SSF48452">
    <property type="entry name" value="TPR-like"/>
    <property type="match status" value="1"/>
</dbReference>
<evidence type="ECO:0000313" key="2">
    <source>
        <dbReference type="EMBL" id="KKL06117.1"/>
    </source>
</evidence>
<dbReference type="SMART" id="SM00028">
    <property type="entry name" value="TPR"/>
    <property type="match status" value="3"/>
</dbReference>
<dbReference type="EMBL" id="LAZR01043839">
    <property type="protein sequence ID" value="KKL06117.1"/>
    <property type="molecule type" value="Genomic_DNA"/>
</dbReference>
<proteinExistence type="predicted"/>
<protein>
    <recommendedName>
        <fullName evidence="3">MalT-like TPR region domain-containing protein</fullName>
    </recommendedName>
</protein>
<feature type="coiled-coil region" evidence="1">
    <location>
        <begin position="180"/>
        <end position="207"/>
    </location>
</feature>
<dbReference type="InterPro" id="IPR011990">
    <property type="entry name" value="TPR-like_helical_dom_sf"/>
</dbReference>
<feature type="coiled-coil region" evidence="1">
    <location>
        <begin position="43"/>
        <end position="70"/>
    </location>
</feature>